<reference evidence="12" key="1">
    <citation type="journal article" date="2018" name="Nat. Microbiol.">
        <title>Leveraging single-cell genomics to expand the fungal tree of life.</title>
        <authorList>
            <person name="Ahrendt S.R."/>
            <person name="Quandt C.A."/>
            <person name="Ciobanu D."/>
            <person name="Clum A."/>
            <person name="Salamov A."/>
            <person name="Andreopoulos B."/>
            <person name="Cheng J.F."/>
            <person name="Woyke T."/>
            <person name="Pelin A."/>
            <person name="Henrissat B."/>
            <person name="Reynolds N.K."/>
            <person name="Benny G.L."/>
            <person name="Smith M.E."/>
            <person name="James T.Y."/>
            <person name="Grigoriev I.V."/>
        </authorList>
    </citation>
    <scope>NUCLEOTIDE SEQUENCE [LARGE SCALE GENOMIC DNA]</scope>
</reference>
<dbReference type="OrthoDB" id="118550at2759"/>
<feature type="coiled-coil region" evidence="5">
    <location>
        <begin position="391"/>
        <end position="440"/>
    </location>
</feature>
<name>A0A4P9WIT1_9FUNG</name>
<dbReference type="GO" id="GO:0045893">
    <property type="term" value="P:positive regulation of DNA-templated transcription"/>
    <property type="evidence" value="ECO:0007669"/>
    <property type="project" value="TreeGrafter"/>
</dbReference>
<evidence type="ECO:0000259" key="7">
    <source>
        <dbReference type="PROSITE" id="PS50090"/>
    </source>
</evidence>
<sequence>MLSHQTQEIVIPSYSAWFNIARINDIEKRSLPEFFNSKNRSKTPSIYKDYRDFMINTYRLNPLEYLTVTACRRNLAGDVCAIIRVHGLLEQWGLINYQVDPDSRPSIVGPAFTGHFRVTADTPRGLQPLYPNVPKPAGVVAPESYSAATSAAQPAPTVPDFRASSDFGVGARNIYASVPQKRGADDGLDDAPDPKRPRQTCTTCGVDCTATRYHNTKVATVHLCSSCYLDGRFPSSMTSGDFTKLVDRPTRHASDDEWTDQETLLLLEGLEMYDEDWTRIATHVGTRTRDQCILAFLKLPIEDPYVGRKASELGPLQFQRIPFAAGENPVLSLAAFLASVVPPDVAKAAAAEAAAPSAPASSTTPSPAAPTLPTATATALGAAAAKATHIAHQTEREMQALARALVEAQLSKMALKLRHFEELEALLEAERRDVERERQRLFLDRVAFRKLVASSSPTANAGAGAKSLGPEVKPGATLARSEAALDVVDEADVDPVQGVESDSRAFMITMG</sequence>
<dbReference type="PROSITE" id="PS51293">
    <property type="entry name" value="SANT"/>
    <property type="match status" value="1"/>
</dbReference>
<protein>
    <recommendedName>
        <fullName evidence="13">SWIRM-domain-containing protein</fullName>
    </recommendedName>
</protein>
<evidence type="ECO:0000256" key="5">
    <source>
        <dbReference type="SAM" id="Coils"/>
    </source>
</evidence>
<dbReference type="SUPFAM" id="SSF46689">
    <property type="entry name" value="Homeodomain-like"/>
    <property type="match status" value="2"/>
</dbReference>
<evidence type="ECO:0000259" key="10">
    <source>
        <dbReference type="PROSITE" id="PS51294"/>
    </source>
</evidence>
<dbReference type="InterPro" id="IPR036388">
    <property type="entry name" value="WH-like_DNA-bd_sf"/>
</dbReference>
<feature type="domain" description="Myb-like" evidence="7">
    <location>
        <begin position="250"/>
        <end position="292"/>
    </location>
</feature>
<evidence type="ECO:0000313" key="11">
    <source>
        <dbReference type="EMBL" id="RKO92799.1"/>
    </source>
</evidence>
<dbReference type="Pfam" id="PF04433">
    <property type="entry name" value="SWIRM"/>
    <property type="match status" value="1"/>
</dbReference>
<dbReference type="Gene3D" id="1.10.10.10">
    <property type="entry name" value="Winged helix-like DNA-binding domain superfamily/Winged helix DNA-binding domain"/>
    <property type="match status" value="1"/>
</dbReference>
<evidence type="ECO:0000256" key="1">
    <source>
        <dbReference type="ARBA" id="ARBA00023015"/>
    </source>
</evidence>
<evidence type="ECO:0000313" key="12">
    <source>
        <dbReference type="Proteomes" id="UP000269721"/>
    </source>
</evidence>
<dbReference type="InterPro" id="IPR017930">
    <property type="entry name" value="Myb_dom"/>
</dbReference>
<evidence type="ECO:0000256" key="6">
    <source>
        <dbReference type="SAM" id="MobiDB-lite"/>
    </source>
</evidence>
<dbReference type="InterPro" id="IPR041984">
    <property type="entry name" value="Rsc8/Ssr1/Ssr2_ZZ"/>
</dbReference>
<dbReference type="InterPro" id="IPR009057">
    <property type="entry name" value="Homeodomain-like_sf"/>
</dbReference>
<dbReference type="InterPro" id="IPR017884">
    <property type="entry name" value="SANT_dom"/>
</dbReference>
<dbReference type="PROSITE" id="PS50090">
    <property type="entry name" value="MYB_LIKE"/>
    <property type="match status" value="1"/>
</dbReference>
<gene>
    <name evidence="11" type="ORF">BDK51DRAFT_18475</name>
</gene>
<dbReference type="GO" id="GO:0016514">
    <property type="term" value="C:SWI/SNF complex"/>
    <property type="evidence" value="ECO:0007669"/>
    <property type="project" value="TreeGrafter"/>
</dbReference>
<evidence type="ECO:0000259" key="8">
    <source>
        <dbReference type="PROSITE" id="PS50934"/>
    </source>
</evidence>
<evidence type="ECO:0000256" key="3">
    <source>
        <dbReference type="ARBA" id="ARBA00023163"/>
    </source>
</evidence>
<feature type="domain" description="SWIRM" evidence="8">
    <location>
        <begin position="9"/>
        <end position="106"/>
    </location>
</feature>
<dbReference type="SMART" id="SM00717">
    <property type="entry name" value="SANT"/>
    <property type="match status" value="1"/>
</dbReference>
<feature type="region of interest" description="Disordered" evidence="6">
    <location>
        <begin position="180"/>
        <end position="199"/>
    </location>
</feature>
<dbReference type="InterPro" id="IPR032451">
    <property type="entry name" value="SMARCC_C"/>
</dbReference>
<keyword evidence="1" id="KW-0805">Transcription regulation</keyword>
<evidence type="ECO:0000256" key="4">
    <source>
        <dbReference type="ARBA" id="ARBA00023242"/>
    </source>
</evidence>
<dbReference type="FunFam" id="1.10.10.10:FF:000020">
    <property type="entry name" value="SWI/SNF complex subunit SMARCC2 isoform c"/>
    <property type="match status" value="1"/>
</dbReference>
<keyword evidence="2" id="KW-0238">DNA-binding</keyword>
<evidence type="ECO:0000256" key="2">
    <source>
        <dbReference type="ARBA" id="ARBA00023125"/>
    </source>
</evidence>
<evidence type="ECO:0000259" key="9">
    <source>
        <dbReference type="PROSITE" id="PS51293"/>
    </source>
</evidence>
<dbReference type="PROSITE" id="PS51294">
    <property type="entry name" value="HTH_MYB"/>
    <property type="match status" value="1"/>
</dbReference>
<dbReference type="PROSITE" id="PS50934">
    <property type="entry name" value="SWIRM"/>
    <property type="match status" value="1"/>
</dbReference>
<dbReference type="CDD" id="cd02336">
    <property type="entry name" value="ZZ_RSC8"/>
    <property type="match status" value="1"/>
</dbReference>
<dbReference type="GO" id="GO:0042393">
    <property type="term" value="F:histone binding"/>
    <property type="evidence" value="ECO:0007669"/>
    <property type="project" value="TreeGrafter"/>
</dbReference>
<dbReference type="PANTHER" id="PTHR12802:SF41">
    <property type="entry name" value="BRAHMA ASSOCIATED PROTEIN 155 KDA"/>
    <property type="match status" value="1"/>
</dbReference>
<evidence type="ECO:0008006" key="13">
    <source>
        <dbReference type="Google" id="ProtNLM"/>
    </source>
</evidence>
<dbReference type="InterPro" id="IPR001005">
    <property type="entry name" value="SANT/Myb"/>
</dbReference>
<feature type="domain" description="SANT" evidence="9">
    <location>
        <begin position="253"/>
        <end position="304"/>
    </location>
</feature>
<keyword evidence="12" id="KW-1185">Reference proteome</keyword>
<dbReference type="InterPro" id="IPR007526">
    <property type="entry name" value="SWIRM"/>
</dbReference>
<dbReference type="GO" id="GO:0003677">
    <property type="term" value="F:DNA binding"/>
    <property type="evidence" value="ECO:0007669"/>
    <property type="project" value="UniProtKB-KW"/>
</dbReference>
<keyword evidence="5" id="KW-0175">Coiled coil</keyword>
<dbReference type="FunFam" id="1.10.10.60:FF:000014">
    <property type="entry name" value="SWI/SNF complex subunit SMARCC2 isoform C"/>
    <property type="match status" value="1"/>
</dbReference>
<dbReference type="Gene3D" id="1.10.10.60">
    <property type="entry name" value="Homeodomain-like"/>
    <property type="match status" value="1"/>
</dbReference>
<dbReference type="Proteomes" id="UP000269721">
    <property type="component" value="Unassembled WGS sequence"/>
</dbReference>
<dbReference type="AlphaFoldDB" id="A0A4P9WIT1"/>
<keyword evidence="4" id="KW-0539">Nucleus</keyword>
<dbReference type="Pfam" id="PF16495">
    <property type="entry name" value="SWIRM-assoc_1"/>
    <property type="match status" value="1"/>
</dbReference>
<accession>A0A4P9WIT1</accession>
<organism evidence="11 12">
    <name type="scientific">Blyttiomyces helicus</name>
    <dbReference type="NCBI Taxonomy" id="388810"/>
    <lineage>
        <taxon>Eukaryota</taxon>
        <taxon>Fungi</taxon>
        <taxon>Fungi incertae sedis</taxon>
        <taxon>Chytridiomycota</taxon>
        <taxon>Chytridiomycota incertae sedis</taxon>
        <taxon>Chytridiomycetes</taxon>
        <taxon>Chytridiomycetes incertae sedis</taxon>
        <taxon>Blyttiomyces</taxon>
    </lineage>
</organism>
<keyword evidence="3" id="KW-0804">Transcription</keyword>
<proteinExistence type="predicted"/>
<feature type="domain" description="HTH myb-type" evidence="10">
    <location>
        <begin position="258"/>
        <end position="292"/>
    </location>
</feature>
<dbReference type="Pfam" id="PF00249">
    <property type="entry name" value="Myb_DNA-binding"/>
    <property type="match status" value="1"/>
</dbReference>
<dbReference type="PANTHER" id="PTHR12802">
    <property type="entry name" value="SWI/SNF COMPLEX-RELATED"/>
    <property type="match status" value="1"/>
</dbReference>
<dbReference type="EMBL" id="KZ994494">
    <property type="protein sequence ID" value="RKO92799.1"/>
    <property type="molecule type" value="Genomic_DNA"/>
</dbReference>